<proteinExistence type="predicted"/>
<dbReference type="Proteomes" id="UP001152803">
    <property type="component" value="Unassembled WGS sequence"/>
</dbReference>
<dbReference type="EMBL" id="JAFJMO010000011">
    <property type="protein sequence ID" value="KAJ8263280.1"/>
    <property type="molecule type" value="Genomic_DNA"/>
</dbReference>
<comment type="caution">
    <text evidence="1">The sequence shown here is derived from an EMBL/GenBank/DDBJ whole genome shotgun (WGS) entry which is preliminary data.</text>
</comment>
<sequence length="80" mass="9483">MGEGLTDHRHLPTLPILEFDFRSWLVERHDCSTRREGHPPRPRFLSALCDDITARLPQKPGPQCKRLTSEQLLIKRWRLR</sequence>
<evidence type="ECO:0000313" key="2">
    <source>
        <dbReference type="Proteomes" id="UP001152803"/>
    </source>
</evidence>
<dbReference type="AlphaFoldDB" id="A0A9Q1D9M0"/>
<organism evidence="1 2">
    <name type="scientific">Conger conger</name>
    <name type="common">Conger eel</name>
    <name type="synonym">Muraena conger</name>
    <dbReference type="NCBI Taxonomy" id="82655"/>
    <lineage>
        <taxon>Eukaryota</taxon>
        <taxon>Metazoa</taxon>
        <taxon>Chordata</taxon>
        <taxon>Craniata</taxon>
        <taxon>Vertebrata</taxon>
        <taxon>Euteleostomi</taxon>
        <taxon>Actinopterygii</taxon>
        <taxon>Neopterygii</taxon>
        <taxon>Teleostei</taxon>
        <taxon>Anguilliformes</taxon>
        <taxon>Congridae</taxon>
        <taxon>Conger</taxon>
    </lineage>
</organism>
<gene>
    <name evidence="1" type="ORF">COCON_G00157370</name>
</gene>
<accession>A0A9Q1D9M0</accession>
<keyword evidence="2" id="KW-1185">Reference proteome</keyword>
<reference evidence="1" key="1">
    <citation type="journal article" date="2023" name="Science">
        <title>Genome structures resolve the early diversification of teleost fishes.</title>
        <authorList>
            <person name="Parey E."/>
            <person name="Louis A."/>
            <person name="Montfort J."/>
            <person name="Bouchez O."/>
            <person name="Roques C."/>
            <person name="Iampietro C."/>
            <person name="Lluch J."/>
            <person name="Castinel A."/>
            <person name="Donnadieu C."/>
            <person name="Desvignes T."/>
            <person name="Floi Bucao C."/>
            <person name="Jouanno E."/>
            <person name="Wen M."/>
            <person name="Mejri S."/>
            <person name="Dirks R."/>
            <person name="Jansen H."/>
            <person name="Henkel C."/>
            <person name="Chen W.J."/>
            <person name="Zahm M."/>
            <person name="Cabau C."/>
            <person name="Klopp C."/>
            <person name="Thompson A.W."/>
            <person name="Robinson-Rechavi M."/>
            <person name="Braasch I."/>
            <person name="Lecointre G."/>
            <person name="Bobe J."/>
            <person name="Postlethwait J.H."/>
            <person name="Berthelot C."/>
            <person name="Roest Crollius H."/>
            <person name="Guiguen Y."/>
        </authorList>
    </citation>
    <scope>NUCLEOTIDE SEQUENCE</scope>
    <source>
        <strain evidence="1">Concon-B</strain>
    </source>
</reference>
<evidence type="ECO:0000313" key="1">
    <source>
        <dbReference type="EMBL" id="KAJ8263280.1"/>
    </source>
</evidence>
<name>A0A9Q1D9M0_CONCO</name>
<protein>
    <submittedName>
        <fullName evidence="1">Uncharacterized protein</fullName>
    </submittedName>
</protein>